<gene>
    <name evidence="6" type="ORF">SAPINGB_P000754</name>
</gene>
<dbReference type="PANTHER" id="PTHR12599:SF0">
    <property type="entry name" value="PTERIN-4-ALPHA-CARBINOLAMINE DEHYDRATASE"/>
    <property type="match status" value="1"/>
</dbReference>
<evidence type="ECO:0000256" key="3">
    <source>
        <dbReference type="ARBA" id="ARBA00013252"/>
    </source>
</evidence>
<dbReference type="GO" id="GO:0006729">
    <property type="term" value="P:tetrahydrobiopterin biosynthetic process"/>
    <property type="evidence" value="ECO:0007669"/>
    <property type="project" value="InterPro"/>
</dbReference>
<dbReference type="InterPro" id="IPR036428">
    <property type="entry name" value="PCD_sf"/>
</dbReference>
<comment type="similarity">
    <text evidence="2">Belongs to the pterin-4-alpha-carbinolamine dehydratase family.</text>
</comment>
<dbReference type="Proteomes" id="UP000398389">
    <property type="component" value="Unassembled WGS sequence"/>
</dbReference>
<dbReference type="InterPro" id="IPR001533">
    <property type="entry name" value="Pterin_deHydtase"/>
</dbReference>
<dbReference type="RefSeq" id="XP_031851368.1">
    <property type="nucleotide sequence ID" value="XM_031995477.1"/>
</dbReference>
<evidence type="ECO:0000256" key="1">
    <source>
        <dbReference type="ARBA" id="ARBA00001554"/>
    </source>
</evidence>
<dbReference type="Pfam" id="PF01329">
    <property type="entry name" value="Pterin_4a"/>
    <property type="match status" value="1"/>
</dbReference>
<dbReference type="CDD" id="cd00488">
    <property type="entry name" value="PCD_DCoH"/>
    <property type="match status" value="1"/>
</dbReference>
<organism evidence="6 7">
    <name type="scientific">Magnusiomyces paraingens</name>
    <dbReference type="NCBI Taxonomy" id="2606893"/>
    <lineage>
        <taxon>Eukaryota</taxon>
        <taxon>Fungi</taxon>
        <taxon>Dikarya</taxon>
        <taxon>Ascomycota</taxon>
        <taxon>Saccharomycotina</taxon>
        <taxon>Dipodascomycetes</taxon>
        <taxon>Dipodascales</taxon>
        <taxon>Dipodascaceae</taxon>
        <taxon>Magnusiomyces</taxon>
    </lineage>
</organism>
<evidence type="ECO:0000256" key="4">
    <source>
        <dbReference type="ARBA" id="ARBA00023239"/>
    </source>
</evidence>
<dbReference type="EMBL" id="CABVLU010000001">
    <property type="protein sequence ID" value="VVT45450.1"/>
    <property type="molecule type" value="Genomic_DNA"/>
</dbReference>
<reference evidence="6 7" key="1">
    <citation type="submission" date="2019-09" db="EMBL/GenBank/DDBJ databases">
        <authorList>
            <person name="Brejova B."/>
        </authorList>
    </citation>
    <scope>NUCLEOTIDE SEQUENCE [LARGE SCALE GENOMIC DNA]</scope>
</reference>
<dbReference type="GeneID" id="43579577"/>
<dbReference type="PANTHER" id="PTHR12599">
    <property type="entry name" value="PTERIN-4-ALPHA-CARBINOLAMINE DEHYDRATASE"/>
    <property type="match status" value="1"/>
</dbReference>
<evidence type="ECO:0000256" key="2">
    <source>
        <dbReference type="ARBA" id="ARBA00006472"/>
    </source>
</evidence>
<evidence type="ECO:0000313" key="6">
    <source>
        <dbReference type="EMBL" id="VVT45450.1"/>
    </source>
</evidence>
<dbReference type="SUPFAM" id="SSF55248">
    <property type="entry name" value="PCD-like"/>
    <property type="match status" value="1"/>
</dbReference>
<sequence>MPPPQLSQIISAGWFYNAGSQTLSKTFTFANGFLPTWAFLQQLALYSHRAQHHPHIATKYNVVTLELHTDDEHSISDKDIKMAKKADSLFFQLTK</sequence>
<name>A0A5E8B2X7_9ASCO</name>
<protein>
    <recommendedName>
        <fullName evidence="3">4a-hydroxytetrahydrobiopterin dehydratase</fullName>
        <ecNumber evidence="3">4.2.1.96</ecNumber>
    </recommendedName>
    <alternativeName>
        <fullName evidence="5">4-alpha-hydroxy-tetrahydropterin dehydratase</fullName>
    </alternativeName>
</protein>
<evidence type="ECO:0000256" key="5">
    <source>
        <dbReference type="ARBA" id="ARBA00030497"/>
    </source>
</evidence>
<keyword evidence="7" id="KW-1185">Reference proteome</keyword>
<proteinExistence type="inferred from homology"/>
<keyword evidence="4" id="KW-0456">Lyase</keyword>
<dbReference type="AlphaFoldDB" id="A0A5E8B2X7"/>
<evidence type="ECO:0000313" key="7">
    <source>
        <dbReference type="Proteomes" id="UP000398389"/>
    </source>
</evidence>
<dbReference type="Gene3D" id="3.30.1360.20">
    <property type="entry name" value="Transcriptional coactivator/pterin dehydratase"/>
    <property type="match status" value="1"/>
</dbReference>
<dbReference type="GO" id="GO:0008124">
    <property type="term" value="F:4-alpha-hydroxytetrahydrobiopterin dehydratase activity"/>
    <property type="evidence" value="ECO:0007669"/>
    <property type="project" value="UniProtKB-EC"/>
</dbReference>
<dbReference type="EC" id="4.2.1.96" evidence="3"/>
<comment type="catalytic activity">
    <reaction evidence="1">
        <text>(4aS,6R)-4a-hydroxy-L-erythro-5,6,7,8-tetrahydrobiopterin = (6R)-L-erythro-6,7-dihydrobiopterin + H2O</text>
        <dbReference type="Rhea" id="RHEA:11920"/>
        <dbReference type="ChEBI" id="CHEBI:15377"/>
        <dbReference type="ChEBI" id="CHEBI:15642"/>
        <dbReference type="ChEBI" id="CHEBI:43120"/>
        <dbReference type="EC" id="4.2.1.96"/>
    </reaction>
</comment>
<accession>A0A5E8B2X7</accession>